<dbReference type="InterPro" id="IPR036390">
    <property type="entry name" value="WH_DNA-bd_sf"/>
</dbReference>
<evidence type="ECO:0000256" key="1">
    <source>
        <dbReference type="ARBA" id="ARBA00009437"/>
    </source>
</evidence>
<keyword evidence="4" id="KW-0804">Transcription</keyword>
<evidence type="ECO:0000259" key="5">
    <source>
        <dbReference type="PROSITE" id="PS50931"/>
    </source>
</evidence>
<dbReference type="EMBL" id="JAWDID010000003">
    <property type="protein sequence ID" value="MDU0338857.1"/>
    <property type="molecule type" value="Genomic_DNA"/>
</dbReference>
<dbReference type="InterPro" id="IPR036388">
    <property type="entry name" value="WH-like_DNA-bd_sf"/>
</dbReference>
<feature type="domain" description="HTH lysR-type" evidence="5">
    <location>
        <begin position="11"/>
        <end position="68"/>
    </location>
</feature>
<evidence type="ECO:0000256" key="2">
    <source>
        <dbReference type="ARBA" id="ARBA00023015"/>
    </source>
</evidence>
<dbReference type="SUPFAM" id="SSF46785">
    <property type="entry name" value="Winged helix' DNA-binding domain"/>
    <property type="match status" value="1"/>
</dbReference>
<organism evidence="6 7">
    <name type="scientific">Bosea rubneri</name>
    <dbReference type="NCBI Taxonomy" id="3075434"/>
    <lineage>
        <taxon>Bacteria</taxon>
        <taxon>Pseudomonadati</taxon>
        <taxon>Pseudomonadota</taxon>
        <taxon>Alphaproteobacteria</taxon>
        <taxon>Hyphomicrobiales</taxon>
        <taxon>Boseaceae</taxon>
        <taxon>Bosea</taxon>
    </lineage>
</organism>
<comment type="caution">
    <text evidence="6">The sequence shown here is derived from an EMBL/GenBank/DDBJ whole genome shotgun (WGS) entry which is preliminary data.</text>
</comment>
<dbReference type="CDD" id="cd08471">
    <property type="entry name" value="PBP2_CrgA_like_2"/>
    <property type="match status" value="1"/>
</dbReference>
<dbReference type="RefSeq" id="WP_316016948.1">
    <property type="nucleotide sequence ID" value="NZ_JAWDID010000003.1"/>
</dbReference>
<evidence type="ECO:0000313" key="7">
    <source>
        <dbReference type="Proteomes" id="UP001254257"/>
    </source>
</evidence>
<name>A0ABU3S244_9HYPH</name>
<dbReference type="PANTHER" id="PTHR30537:SF5">
    <property type="entry name" value="HTH-TYPE TRANSCRIPTIONAL ACTIVATOR TTDR-RELATED"/>
    <property type="match status" value="1"/>
</dbReference>
<evidence type="ECO:0000256" key="4">
    <source>
        <dbReference type="ARBA" id="ARBA00023163"/>
    </source>
</evidence>
<dbReference type="PROSITE" id="PS50931">
    <property type="entry name" value="HTH_LYSR"/>
    <property type="match status" value="1"/>
</dbReference>
<dbReference type="InterPro" id="IPR000847">
    <property type="entry name" value="LysR_HTH_N"/>
</dbReference>
<dbReference type="Pfam" id="PF00126">
    <property type="entry name" value="HTH_1"/>
    <property type="match status" value="1"/>
</dbReference>
<dbReference type="Pfam" id="PF03466">
    <property type="entry name" value="LysR_substrate"/>
    <property type="match status" value="1"/>
</dbReference>
<dbReference type="InterPro" id="IPR058163">
    <property type="entry name" value="LysR-type_TF_proteobact-type"/>
</dbReference>
<reference evidence="6 7" key="1">
    <citation type="submission" date="2023-09" db="EMBL/GenBank/DDBJ databases">
        <title>Whole genome shotgun sequencing (WGS) of Bosea sp. ZW T0_25, isolated from stored onions (Allium cepa).</title>
        <authorList>
            <person name="Stoll D.A."/>
            <person name="Huch M."/>
        </authorList>
    </citation>
    <scope>NUCLEOTIDE SEQUENCE [LARGE SCALE GENOMIC DNA]</scope>
    <source>
        <strain evidence="6 7">ZW T0_25</strain>
    </source>
</reference>
<dbReference type="SUPFAM" id="SSF53850">
    <property type="entry name" value="Periplasmic binding protein-like II"/>
    <property type="match status" value="1"/>
</dbReference>
<gene>
    <name evidence="6" type="ORF">RKE40_03155</name>
</gene>
<keyword evidence="7" id="KW-1185">Reference proteome</keyword>
<evidence type="ECO:0000313" key="6">
    <source>
        <dbReference type="EMBL" id="MDU0338857.1"/>
    </source>
</evidence>
<proteinExistence type="inferred from homology"/>
<dbReference type="PANTHER" id="PTHR30537">
    <property type="entry name" value="HTH-TYPE TRANSCRIPTIONAL REGULATOR"/>
    <property type="match status" value="1"/>
</dbReference>
<comment type="similarity">
    <text evidence="1">Belongs to the LysR transcriptional regulatory family.</text>
</comment>
<sequence>MRIPSGATKLDRLDELSIFVAIIDTGSLAGAARQLRRSRPAVTRALAALERRAGVSLIARTTRQLMATEAGRELAASARRILSEYDVSLSGVAGAPVRGLLRITAPLAFGRRHVAPIVAEFLDLYPEVQVELTLSDRNLDLIEEGLDLAVRIGALPSSRLVARKVGEVRRVLVGAPDYLERRGVPQRPSDLAGHDTIASIAAGQTLIWRFAGSGREAGVTITPRLIVNEVESVLIAARSGRGLARALSYQVAPDLAEGTLVRLLREWEPPAAPVQLVVPGGQHLAPKVRAFLDHAAARLQHLPVIRPEVGG</sequence>
<dbReference type="Gene3D" id="1.10.10.10">
    <property type="entry name" value="Winged helix-like DNA-binding domain superfamily/Winged helix DNA-binding domain"/>
    <property type="match status" value="1"/>
</dbReference>
<protein>
    <submittedName>
        <fullName evidence="6">LysR family transcriptional regulator</fullName>
    </submittedName>
</protein>
<accession>A0ABU3S244</accession>
<dbReference type="InterPro" id="IPR005119">
    <property type="entry name" value="LysR_subst-bd"/>
</dbReference>
<keyword evidence="3" id="KW-0238">DNA-binding</keyword>
<evidence type="ECO:0000256" key="3">
    <source>
        <dbReference type="ARBA" id="ARBA00023125"/>
    </source>
</evidence>
<dbReference type="Gene3D" id="3.40.190.290">
    <property type="match status" value="1"/>
</dbReference>
<dbReference type="Proteomes" id="UP001254257">
    <property type="component" value="Unassembled WGS sequence"/>
</dbReference>
<keyword evidence="2" id="KW-0805">Transcription regulation</keyword>